<comment type="caution">
    <text evidence="3">The sequence shown here is derived from an EMBL/GenBank/DDBJ whole genome shotgun (WGS) entry which is preliminary data.</text>
</comment>
<dbReference type="Pfam" id="PF20134">
    <property type="entry name" value="DUF6524"/>
    <property type="match status" value="1"/>
</dbReference>
<dbReference type="Proteomes" id="UP000295050">
    <property type="component" value="Unassembled WGS sequence"/>
</dbReference>
<sequence length="143" mass="15561">MSGFIFRWVIAFIILAATYNTTEYNYITWAQDNYDAQKALVIGLGVFLGIVYLMLFGVLFGTLGKLGVLLLIIIFALAGYILVDNGLLTLEMSDFNIWGGIAVLALVIAAAMSWRSAAKTSRKVAQEETRAKSTKKAAKAAKA</sequence>
<keyword evidence="2" id="KW-0472">Membrane</keyword>
<accession>A0A4R2RJH3</accession>
<keyword evidence="2" id="KW-0812">Transmembrane</keyword>
<feature type="transmembrane region" description="Helical" evidence="2">
    <location>
        <begin position="95"/>
        <end position="114"/>
    </location>
</feature>
<feature type="transmembrane region" description="Helical" evidence="2">
    <location>
        <begin position="5"/>
        <end position="27"/>
    </location>
</feature>
<dbReference type="InterPro" id="IPR045387">
    <property type="entry name" value="DUF6524"/>
</dbReference>
<feature type="transmembrane region" description="Helical" evidence="2">
    <location>
        <begin position="39"/>
        <end position="59"/>
    </location>
</feature>
<dbReference type="OrthoDB" id="7876322at2"/>
<feature type="region of interest" description="Disordered" evidence="1">
    <location>
        <begin position="122"/>
        <end position="143"/>
    </location>
</feature>
<organism evidence="3 4">
    <name type="scientific">Rhodovulum bhavnagarense</name>
    <dbReference type="NCBI Taxonomy" id="992286"/>
    <lineage>
        <taxon>Bacteria</taxon>
        <taxon>Pseudomonadati</taxon>
        <taxon>Pseudomonadota</taxon>
        <taxon>Alphaproteobacteria</taxon>
        <taxon>Rhodobacterales</taxon>
        <taxon>Paracoccaceae</taxon>
        <taxon>Rhodovulum</taxon>
    </lineage>
</organism>
<name>A0A4R2RJH3_9RHOB</name>
<keyword evidence="4" id="KW-1185">Reference proteome</keyword>
<feature type="compositionally biased region" description="Basic residues" evidence="1">
    <location>
        <begin position="132"/>
        <end position="143"/>
    </location>
</feature>
<keyword evidence="2" id="KW-1133">Transmembrane helix</keyword>
<evidence type="ECO:0000256" key="1">
    <source>
        <dbReference type="SAM" id="MobiDB-lite"/>
    </source>
</evidence>
<dbReference type="EMBL" id="SLXU01000001">
    <property type="protein sequence ID" value="TCP62898.1"/>
    <property type="molecule type" value="Genomic_DNA"/>
</dbReference>
<evidence type="ECO:0000256" key="2">
    <source>
        <dbReference type="SAM" id="Phobius"/>
    </source>
</evidence>
<gene>
    <name evidence="3" type="ORF">EV663_101158</name>
</gene>
<evidence type="ECO:0000313" key="4">
    <source>
        <dbReference type="Proteomes" id="UP000295050"/>
    </source>
</evidence>
<proteinExistence type="predicted"/>
<dbReference type="AlphaFoldDB" id="A0A4R2RJH3"/>
<evidence type="ECO:0000313" key="3">
    <source>
        <dbReference type="EMBL" id="TCP62898.1"/>
    </source>
</evidence>
<reference evidence="3 4" key="1">
    <citation type="submission" date="2019-03" db="EMBL/GenBank/DDBJ databases">
        <title>Genomic Encyclopedia of Type Strains, Phase IV (KMG-IV): sequencing the most valuable type-strain genomes for metagenomic binning, comparative biology and taxonomic classification.</title>
        <authorList>
            <person name="Goeker M."/>
        </authorList>
    </citation>
    <scope>NUCLEOTIDE SEQUENCE [LARGE SCALE GENOMIC DNA]</scope>
    <source>
        <strain evidence="3 4">DSM 24766</strain>
    </source>
</reference>
<protein>
    <submittedName>
        <fullName evidence="3">Uncharacterized protein</fullName>
    </submittedName>
</protein>
<dbReference type="RefSeq" id="WP_132949864.1">
    <property type="nucleotide sequence ID" value="NZ_SLXU01000001.1"/>
</dbReference>
<feature type="transmembrane region" description="Helical" evidence="2">
    <location>
        <begin position="66"/>
        <end position="83"/>
    </location>
</feature>